<evidence type="ECO:0000313" key="3">
    <source>
        <dbReference type="Proteomes" id="UP001319921"/>
    </source>
</evidence>
<dbReference type="PANTHER" id="PTHR23131">
    <property type="entry name" value="ENDORIBONUCLEASE LACTB2"/>
    <property type="match status" value="1"/>
</dbReference>
<dbReference type="GeneID" id="68866714"/>
<dbReference type="InterPro" id="IPR036866">
    <property type="entry name" value="RibonucZ/Hydroxyglut_hydro"/>
</dbReference>
<dbReference type="PANTHER" id="PTHR23131:SF0">
    <property type="entry name" value="ENDORIBONUCLEASE LACTB2"/>
    <property type="match status" value="1"/>
</dbReference>
<dbReference type="Pfam" id="PF00753">
    <property type="entry name" value="Lactamase_B"/>
    <property type="match status" value="1"/>
</dbReference>
<dbReference type="KEGG" id="scas:SACC_19820"/>
<dbReference type="SMART" id="SM00849">
    <property type="entry name" value="Lactamase_B"/>
    <property type="match status" value="1"/>
</dbReference>
<dbReference type="Proteomes" id="UP001319921">
    <property type="component" value="Chromosome"/>
</dbReference>
<dbReference type="RefSeq" id="WP_229569323.1">
    <property type="nucleotide sequence ID" value="NZ_AP025226.1"/>
</dbReference>
<gene>
    <name evidence="2" type="ORF">SACC_19820</name>
</gene>
<dbReference type="SUPFAM" id="SSF56281">
    <property type="entry name" value="Metallo-hydrolase/oxidoreductase"/>
    <property type="match status" value="1"/>
</dbReference>
<dbReference type="AlphaFoldDB" id="A0AAQ4CT34"/>
<dbReference type="InterPro" id="IPR001279">
    <property type="entry name" value="Metallo-B-lactamas"/>
</dbReference>
<accession>A0AAQ4CT34</accession>
<organism evidence="2 3">
    <name type="scientific">Saccharolobus caldissimus</name>
    <dbReference type="NCBI Taxonomy" id="1702097"/>
    <lineage>
        <taxon>Archaea</taxon>
        <taxon>Thermoproteota</taxon>
        <taxon>Thermoprotei</taxon>
        <taxon>Sulfolobales</taxon>
        <taxon>Sulfolobaceae</taxon>
        <taxon>Saccharolobus</taxon>
    </lineage>
</organism>
<feature type="domain" description="Metallo-beta-lactamase" evidence="1">
    <location>
        <begin position="7"/>
        <end position="184"/>
    </location>
</feature>
<dbReference type="EMBL" id="AP025226">
    <property type="protein sequence ID" value="BDB98965.1"/>
    <property type="molecule type" value="Genomic_DNA"/>
</dbReference>
<sequence>MPIIKLTKNVSVITGSPNTLIYDNRIVIDQGGKNSTLNISAEVQLATHGHADHIAGLLDRNAKIRYLPLEDYWSITLMGRRAMIYGCSSKDSSIFTFDYVKENLENIDLSIRIPEVETVKLPGHTPGHTGYIIDNILYAGDAFFGDKVLENFSVPFYTDFWTSLETLEKLKDLVKGVDNIIISHGPIYNKNKMISLLEYNIFYSKKIINKILDFISSNELTVEEIILKLKPNATPANILLNSMVVKSILFGLENVEYRVSSKGLVFRKIR</sequence>
<protein>
    <recommendedName>
        <fullName evidence="1">Metallo-beta-lactamase domain-containing protein</fullName>
    </recommendedName>
</protein>
<name>A0AAQ4CT34_9CREN</name>
<dbReference type="InterPro" id="IPR050662">
    <property type="entry name" value="Sec-metab_biosynth-thioest"/>
</dbReference>
<dbReference type="GO" id="GO:0044550">
    <property type="term" value="P:secondary metabolite biosynthetic process"/>
    <property type="evidence" value="ECO:0007669"/>
    <property type="project" value="TreeGrafter"/>
</dbReference>
<proteinExistence type="predicted"/>
<evidence type="ECO:0000259" key="1">
    <source>
        <dbReference type="SMART" id="SM00849"/>
    </source>
</evidence>
<dbReference type="Gene3D" id="3.60.15.10">
    <property type="entry name" value="Ribonuclease Z/Hydroxyacylglutathione hydrolase-like"/>
    <property type="match status" value="1"/>
</dbReference>
<keyword evidence="3" id="KW-1185">Reference proteome</keyword>
<reference evidence="2 3" key="1">
    <citation type="journal article" date="2022" name="Microbiol. Resour. Announc.">
        <title>Complete Genome Sequence of the Hyperthermophilic and Acidophilic Archaeon Saccharolobus caldissimus Strain HS-3T.</title>
        <authorList>
            <person name="Sakai H.D."/>
            <person name="Kurosawa N."/>
        </authorList>
    </citation>
    <scope>NUCLEOTIDE SEQUENCE [LARGE SCALE GENOMIC DNA]</scope>
    <source>
        <strain evidence="2 3">JCM32116</strain>
    </source>
</reference>
<evidence type="ECO:0000313" key="2">
    <source>
        <dbReference type="EMBL" id="BDB98965.1"/>
    </source>
</evidence>